<evidence type="ECO:0000313" key="6">
    <source>
        <dbReference type="EMBL" id="KTC96711.1"/>
    </source>
</evidence>
<dbReference type="InterPro" id="IPR005083">
    <property type="entry name" value="YopJ-like"/>
</dbReference>
<evidence type="ECO:0000313" key="7">
    <source>
        <dbReference type="EMBL" id="SPX60618.1"/>
    </source>
</evidence>
<dbReference type="Proteomes" id="UP000054698">
    <property type="component" value="Unassembled WGS sequence"/>
</dbReference>
<evidence type="ECO:0000256" key="5">
    <source>
        <dbReference type="ARBA" id="ARBA00048662"/>
    </source>
</evidence>
<name>A0A0W0TM89_9GAMM</name>
<dbReference type="OrthoDB" id="5652692at2"/>
<keyword evidence="1" id="KW-0808">Transferase</keyword>
<proteinExistence type="inferred from homology"/>
<protein>
    <submittedName>
        <fullName evidence="7">Dot/Icm secretion system substrate</fullName>
    </submittedName>
    <submittedName>
        <fullName evidence="6">Substrate of the Dot/Icm secretion system</fullName>
    </submittedName>
</protein>
<comment type="catalytic activity">
    <reaction evidence="4">
        <text>L-threonyl-[protein] + acetyl-CoA = O-acetyl-L-threonyl-[protein] + CoA</text>
        <dbReference type="Rhea" id="RHEA:65340"/>
        <dbReference type="Rhea" id="RHEA-COMP:11060"/>
        <dbReference type="Rhea" id="RHEA-COMP:16780"/>
        <dbReference type="ChEBI" id="CHEBI:30013"/>
        <dbReference type="ChEBI" id="CHEBI:57287"/>
        <dbReference type="ChEBI" id="CHEBI:57288"/>
        <dbReference type="ChEBI" id="CHEBI:141025"/>
    </reaction>
    <physiologicalReaction direction="left-to-right" evidence="4">
        <dbReference type="Rhea" id="RHEA:65341"/>
    </physiologicalReaction>
</comment>
<keyword evidence="8" id="KW-1185">Reference proteome</keyword>
<comment type="catalytic activity">
    <reaction evidence="5">
        <text>L-seryl-[protein] + acetyl-CoA = O-acetyl-L-seryl-[protein] + CoA</text>
        <dbReference type="Rhea" id="RHEA:59392"/>
        <dbReference type="Rhea" id="RHEA-COMP:9863"/>
        <dbReference type="Rhea" id="RHEA-COMP:15352"/>
        <dbReference type="ChEBI" id="CHEBI:29999"/>
        <dbReference type="ChEBI" id="CHEBI:57287"/>
        <dbReference type="ChEBI" id="CHEBI:57288"/>
        <dbReference type="ChEBI" id="CHEBI:141128"/>
    </reaction>
    <physiologicalReaction direction="left-to-right" evidence="5">
        <dbReference type="Rhea" id="RHEA:59393"/>
    </physiologicalReaction>
</comment>
<evidence type="ECO:0000256" key="1">
    <source>
        <dbReference type="ARBA" id="ARBA00022679"/>
    </source>
</evidence>
<dbReference type="PATRIC" id="fig|453.4.peg.1783"/>
<evidence type="ECO:0000256" key="3">
    <source>
        <dbReference type="ARBA" id="ARBA00023785"/>
    </source>
</evidence>
<dbReference type="RefSeq" id="WP_131753137.1">
    <property type="nucleotide sequence ID" value="NZ_CAAAHT010000003.1"/>
</dbReference>
<keyword evidence="2" id="KW-0012">Acyltransferase</keyword>
<evidence type="ECO:0000313" key="8">
    <source>
        <dbReference type="Proteomes" id="UP000054698"/>
    </source>
</evidence>
<accession>A0A0W0TM89</accession>
<comment type="similarity">
    <text evidence="3">Belongs to the acetyltransferase YopJ family.</text>
</comment>
<reference evidence="7 9" key="2">
    <citation type="submission" date="2018-06" db="EMBL/GenBank/DDBJ databases">
        <authorList>
            <consortium name="Pathogen Informatics"/>
            <person name="Doyle S."/>
        </authorList>
    </citation>
    <scope>NUCLEOTIDE SEQUENCE [LARGE SCALE GENOMIC DNA]</scope>
    <source>
        <strain evidence="7 9">NCTC12022</strain>
    </source>
</reference>
<gene>
    <name evidence="6" type="ORF">Lfee_1623</name>
    <name evidence="7" type="ORF">NCTC12022_01350</name>
</gene>
<organism evidence="6 8">
    <name type="scientific">Legionella feeleii</name>
    <dbReference type="NCBI Taxonomy" id="453"/>
    <lineage>
        <taxon>Bacteria</taxon>
        <taxon>Pseudomonadati</taxon>
        <taxon>Pseudomonadota</taxon>
        <taxon>Gammaproteobacteria</taxon>
        <taxon>Legionellales</taxon>
        <taxon>Legionellaceae</taxon>
        <taxon>Legionella</taxon>
    </lineage>
</organism>
<evidence type="ECO:0000313" key="9">
    <source>
        <dbReference type="Proteomes" id="UP000251942"/>
    </source>
</evidence>
<dbReference type="Pfam" id="PF03421">
    <property type="entry name" value="Acetyltransf_14"/>
    <property type="match status" value="1"/>
</dbReference>
<evidence type="ECO:0000256" key="2">
    <source>
        <dbReference type="ARBA" id="ARBA00023315"/>
    </source>
</evidence>
<dbReference type="EMBL" id="UASS01000011">
    <property type="protein sequence ID" value="SPX60618.1"/>
    <property type="molecule type" value="Genomic_DNA"/>
</dbReference>
<dbReference type="Proteomes" id="UP000251942">
    <property type="component" value="Unassembled WGS sequence"/>
</dbReference>
<evidence type="ECO:0000256" key="4">
    <source>
        <dbReference type="ARBA" id="ARBA00048364"/>
    </source>
</evidence>
<dbReference type="AlphaFoldDB" id="A0A0W0TM89"/>
<reference evidence="6 8" key="1">
    <citation type="submission" date="2015-11" db="EMBL/GenBank/DDBJ databases">
        <title>Genomic analysis of 38 Legionella species identifies large and diverse effector repertoires.</title>
        <authorList>
            <person name="Burstein D."/>
            <person name="Amaro F."/>
            <person name="Zusman T."/>
            <person name="Lifshitz Z."/>
            <person name="Cohen O."/>
            <person name="Gilbert J.A."/>
            <person name="Pupko T."/>
            <person name="Shuman H.A."/>
            <person name="Segal G."/>
        </authorList>
    </citation>
    <scope>NUCLEOTIDE SEQUENCE [LARGE SCALE GENOMIC DNA]</scope>
    <source>
        <strain evidence="6 8">WO-44C</strain>
    </source>
</reference>
<sequence>MADYWTRLKDLTKLGMLCYSSTKLAIAGRVHHSRMNSSPAIFAASNTESDRHELAGIVTQAAQANRSCRFRVVFCEEDGQNPTSHGFCLDIKIANGSVSIFSADSLSVDSHNEEALSVLEEALNLQGIKNSIYYMPVQRQRDGYSCGVFALEDAFMLSHIEDYYYRDLETGTDFHDFLRKAEPEEGGWETKHNWKKVTPAPLMRSSQQEKLPDDIDNRTLASIKKNKNVSDYFDMQWITKKISKYVQHKMEKYFFYASTFLRDYLLTEEEKIAQIEACSLGGLKHYLNQENREKDIAAKLAPIDTALNNLTQKILTTEFQHQDAKEKAGDLYVELLNYRIKYKEYLLDDSIEEVTADKWFKASCKGAIEGAKLVLSKELGWKVYLQNLLKDLTNKGIKKISFGRYQDTFFSLKSLDGIKEAEESLLKSASEQPQIKEYLFT</sequence>
<dbReference type="GO" id="GO:0016746">
    <property type="term" value="F:acyltransferase activity"/>
    <property type="evidence" value="ECO:0007669"/>
    <property type="project" value="UniProtKB-KW"/>
</dbReference>
<dbReference type="EMBL" id="LNYB01000080">
    <property type="protein sequence ID" value="KTC96711.1"/>
    <property type="molecule type" value="Genomic_DNA"/>
</dbReference>